<dbReference type="EMBL" id="BQOB01000001">
    <property type="protein sequence ID" value="GKH81820.1"/>
    <property type="molecule type" value="Genomic_DNA"/>
</dbReference>
<dbReference type="InterPro" id="IPR010344">
    <property type="entry name" value="YbjH"/>
</dbReference>
<protein>
    <submittedName>
        <fullName evidence="1">Uncharacterized protein</fullName>
    </submittedName>
</protein>
<name>A0A9Q6WGG6_9BACT</name>
<reference evidence="1" key="1">
    <citation type="submission" date="2022-01" db="EMBL/GenBank/DDBJ databases">
        <title>Novel bile acid biosynthetic pathways are enriched in the microbiome of centenarians.</title>
        <authorList>
            <person name="Sato Y."/>
            <person name="Atarashi K."/>
            <person name="Plichta R.D."/>
            <person name="Arai Y."/>
            <person name="Sasajima S."/>
            <person name="Kearney M.S."/>
            <person name="Suda W."/>
            <person name="Takeshita K."/>
            <person name="Sasaki T."/>
            <person name="Okamoto S."/>
            <person name="Skelly N.A."/>
            <person name="Okamura Y."/>
            <person name="Vlamakis H."/>
            <person name="Li Y."/>
            <person name="Tanoue T."/>
            <person name="Takei H."/>
            <person name="Nittono H."/>
            <person name="Narushima S."/>
            <person name="Irie J."/>
            <person name="Itoh H."/>
            <person name="Moriya K."/>
            <person name="Sugiura Y."/>
            <person name="Suematsu M."/>
            <person name="Moritoki N."/>
            <person name="Shibata S."/>
            <person name="Littman R.D."/>
            <person name="Fischbach A.M."/>
            <person name="Uwamino Y."/>
            <person name="Inoue T."/>
            <person name="Honda A."/>
            <person name="Hattori M."/>
            <person name="Murai T."/>
            <person name="Xavier J.R."/>
            <person name="Hirose N."/>
            <person name="Honda K."/>
        </authorList>
    </citation>
    <scope>NUCLEOTIDE SEQUENCE</scope>
    <source>
        <strain evidence="1">CE91-St7</strain>
    </source>
</reference>
<dbReference type="KEGG" id="bdo:EL88_05080"/>
<proteinExistence type="predicted"/>
<dbReference type="Pfam" id="PF06082">
    <property type="entry name" value="YjbH"/>
    <property type="match status" value="1"/>
</dbReference>
<dbReference type="Proteomes" id="UP001055104">
    <property type="component" value="Unassembled WGS sequence"/>
</dbReference>
<organism evidence="1 2">
    <name type="scientific">Phocaeicola dorei</name>
    <dbReference type="NCBI Taxonomy" id="357276"/>
    <lineage>
        <taxon>Bacteria</taxon>
        <taxon>Pseudomonadati</taxon>
        <taxon>Bacteroidota</taxon>
        <taxon>Bacteroidia</taxon>
        <taxon>Bacteroidales</taxon>
        <taxon>Bacteroidaceae</taxon>
        <taxon>Phocaeicola</taxon>
    </lineage>
</organism>
<gene>
    <name evidence="1" type="ORF">CE91St7_27040</name>
</gene>
<accession>A0A9Q6WGG6</accession>
<comment type="caution">
    <text evidence="1">The sequence shown here is derived from an EMBL/GenBank/DDBJ whole genome shotgun (WGS) entry which is preliminary data.</text>
</comment>
<evidence type="ECO:0000313" key="2">
    <source>
        <dbReference type="Proteomes" id="UP001055104"/>
    </source>
</evidence>
<sequence length="300" mass="35152">MIRYLLLLVLFIFVSAIQTKAQYTYGTTGLLNMPTADMQCDKTFMCGGSYLEKHTSTARWFYDTWNYYINITIFPWMEISYNMELHKAIYEDYGNQKTDYWVPRTYGRFVNQDRQFCVRLRIWKEGWWKSWTPQVVVGSDDISSHSWGDTGGRFEVADNPSNAFNNRYYIAVTKHWNFDGWGELGTHFSYLYNRRSDYPLNGFAAGINFQFKLYGEDSLWKKAVNGLNFMMEAYPANGRGYLYKDSFEPQANLDRGFSIGKHDINVGITYTIWKDYISLIGELYGCKDFSGGIQFKVHLK</sequence>
<evidence type="ECO:0000313" key="1">
    <source>
        <dbReference type="EMBL" id="GKH81820.1"/>
    </source>
</evidence>
<dbReference type="RefSeq" id="WP_038612218.1">
    <property type="nucleotide sequence ID" value="NZ_BQOA01000001.1"/>
</dbReference>
<dbReference type="AlphaFoldDB" id="A0A9Q6WGG6"/>